<dbReference type="Gene3D" id="3.40.50.1240">
    <property type="entry name" value="Phosphoglycerate mutase-like"/>
    <property type="match status" value="1"/>
</dbReference>
<name>A0A8D5ZDF7_9CREN</name>
<dbReference type="SUPFAM" id="SSF53254">
    <property type="entry name" value="Phosphoglycerate mutase-like"/>
    <property type="match status" value="1"/>
</dbReference>
<accession>A0A8D5ZDF7</accession>
<dbReference type="Pfam" id="PF00300">
    <property type="entry name" value="His_Phos_1"/>
    <property type="match status" value="1"/>
</dbReference>
<dbReference type="PANTHER" id="PTHR20935">
    <property type="entry name" value="PHOSPHOGLYCERATE MUTASE-RELATED"/>
    <property type="match status" value="1"/>
</dbReference>
<dbReference type="EMBL" id="AP024597">
    <property type="protein sequence ID" value="BCU69088.1"/>
    <property type="molecule type" value="Genomic_DNA"/>
</dbReference>
<dbReference type="GO" id="GO:0101006">
    <property type="term" value="F:protein histidine phosphatase activity"/>
    <property type="evidence" value="ECO:0007669"/>
    <property type="project" value="InterPro"/>
</dbReference>
<dbReference type="InterPro" id="IPR004449">
    <property type="entry name" value="SixA"/>
</dbReference>
<dbReference type="SMART" id="SM00855">
    <property type="entry name" value="PGAM"/>
    <property type="match status" value="1"/>
</dbReference>
<dbReference type="InterPro" id="IPR029033">
    <property type="entry name" value="His_PPase_superfam"/>
</dbReference>
<organism evidence="3 4">
    <name type="scientific">Stygiolobus caldivivus</name>
    <dbReference type="NCBI Taxonomy" id="2824673"/>
    <lineage>
        <taxon>Archaea</taxon>
        <taxon>Thermoproteota</taxon>
        <taxon>Thermoprotei</taxon>
        <taxon>Sulfolobales</taxon>
        <taxon>Sulfolobaceae</taxon>
        <taxon>Stygiolobus</taxon>
    </lineage>
</organism>
<proteinExistence type="predicted"/>
<dbReference type="Proteomes" id="UP000825123">
    <property type="component" value="Chromosome"/>
</dbReference>
<evidence type="ECO:0000313" key="4">
    <source>
        <dbReference type="Proteomes" id="UP000825123"/>
    </source>
</evidence>
<gene>
    <name evidence="3" type="ORF">KN1_03850</name>
</gene>
<dbReference type="InterPro" id="IPR051021">
    <property type="entry name" value="Mito_Ser/Thr_phosphatase"/>
</dbReference>
<dbReference type="NCBIfam" id="TIGR00249">
    <property type="entry name" value="sixA"/>
    <property type="match status" value="1"/>
</dbReference>
<dbReference type="KEGG" id="csty:KN1_03850"/>
<keyword evidence="1" id="KW-0378">Hydrolase</keyword>
<dbReference type="AlphaFoldDB" id="A0A8D5ZDF7"/>
<evidence type="ECO:0000256" key="1">
    <source>
        <dbReference type="ARBA" id="ARBA00022801"/>
    </source>
</evidence>
<reference evidence="3 4" key="1">
    <citation type="submission" date="2021-04" db="EMBL/GenBank/DDBJ databases">
        <title>Complete genome sequence of Stygiolobus sp. KN-1.</title>
        <authorList>
            <person name="Nakamura K."/>
            <person name="Sakai H."/>
            <person name="Kurosawa N."/>
        </authorList>
    </citation>
    <scope>NUCLEOTIDE SEQUENCE [LARGE SCALE GENOMIC DNA]</scope>
    <source>
        <strain evidence="3 4">KN-1</strain>
    </source>
</reference>
<evidence type="ECO:0000313" key="3">
    <source>
        <dbReference type="EMBL" id="BCU69088.1"/>
    </source>
</evidence>
<dbReference type="InterPro" id="IPR013078">
    <property type="entry name" value="His_Pase_superF_clade-1"/>
</dbReference>
<protein>
    <submittedName>
        <fullName evidence="3">Phosphohistidine phosphatase SixA</fullName>
    </submittedName>
</protein>
<dbReference type="GO" id="GO:0005737">
    <property type="term" value="C:cytoplasm"/>
    <property type="evidence" value="ECO:0007669"/>
    <property type="project" value="InterPro"/>
</dbReference>
<dbReference type="CDD" id="cd07067">
    <property type="entry name" value="HP_PGM_like"/>
    <property type="match status" value="1"/>
</dbReference>
<sequence length="167" mass="19020">MWSKPHMLHLIIVRHGEAEPKVENIPDKDRKLIKKGLKQMRRVANFIDNMSYKIDKVFSSPYIRAYQSAEAVLEELDEDLKIETIRELEPDQDVSALVEKLKELNSAQTEMTIMLVGHEPHLSTFIKAITGGEVELKKGGVAVVEFDPTNAKGKLTILLTQKIMKRL</sequence>
<evidence type="ECO:0000256" key="2">
    <source>
        <dbReference type="PIRSR" id="PIRSR613078-2"/>
    </source>
</evidence>
<feature type="binding site" evidence="2">
    <location>
        <position position="64"/>
    </location>
    <ligand>
        <name>substrate</name>
    </ligand>
</feature>
<keyword evidence="4" id="KW-1185">Reference proteome</keyword>